<accession>A0AAE2MLM2</accession>
<dbReference type="Proteomes" id="UP000538507">
    <property type="component" value="Unassembled WGS sequence"/>
</dbReference>
<reference evidence="1 2" key="1">
    <citation type="submission" date="2020-08" db="EMBL/GenBank/DDBJ databases">
        <title>Genomic Encyclopedia of Type Strains, Phase IV (KMG-V): Genome sequencing to study the core and pangenomes of soil and plant-associated prokaryotes.</title>
        <authorList>
            <person name="Whitman W."/>
        </authorList>
    </citation>
    <scope>NUCLEOTIDE SEQUENCE [LARGE SCALE GENOMIC DNA]</scope>
    <source>
        <strain evidence="1 2">SEMIA 415</strain>
    </source>
</reference>
<comment type="caution">
    <text evidence="1">The sequence shown here is derived from an EMBL/GenBank/DDBJ whole genome shotgun (WGS) entry which is preliminary data.</text>
</comment>
<protein>
    <submittedName>
        <fullName evidence="1">Uncharacterized protein</fullName>
    </submittedName>
</protein>
<organism evidence="1 2">
    <name type="scientific">Rhizobium leguminosarum</name>
    <dbReference type="NCBI Taxonomy" id="384"/>
    <lineage>
        <taxon>Bacteria</taxon>
        <taxon>Pseudomonadati</taxon>
        <taxon>Pseudomonadota</taxon>
        <taxon>Alphaproteobacteria</taxon>
        <taxon>Hyphomicrobiales</taxon>
        <taxon>Rhizobiaceae</taxon>
        <taxon>Rhizobium/Agrobacterium group</taxon>
        <taxon>Rhizobium</taxon>
    </lineage>
</organism>
<proteinExistence type="predicted"/>
<evidence type="ECO:0000313" key="2">
    <source>
        <dbReference type="Proteomes" id="UP000538507"/>
    </source>
</evidence>
<dbReference type="AlphaFoldDB" id="A0AAE2MLM2"/>
<dbReference type="EMBL" id="JACIGO010000003">
    <property type="protein sequence ID" value="MBB4291184.1"/>
    <property type="molecule type" value="Genomic_DNA"/>
</dbReference>
<sequence length="83" mass="9268">MALLPHAASFIKNSGEFSTCGHCQKSQFAESLILPSELNFEEPFHSGRSYFPFWGLAGGKGRYTLILNDDSKRLGKLRAGYLR</sequence>
<name>A0AAE2MLM2_RHILE</name>
<evidence type="ECO:0000313" key="1">
    <source>
        <dbReference type="EMBL" id="MBB4291184.1"/>
    </source>
</evidence>
<gene>
    <name evidence="1" type="ORF">GGE16_003243</name>
</gene>